<proteinExistence type="predicted"/>
<dbReference type="PRINTS" id="PR00019">
    <property type="entry name" value="LEURICHRPT"/>
</dbReference>
<feature type="compositionally biased region" description="Low complexity" evidence="4">
    <location>
        <begin position="48"/>
        <end position="59"/>
    </location>
</feature>
<gene>
    <name evidence="7" type="ORF">DGAL_LOCUS1538</name>
</gene>
<dbReference type="GO" id="GO:0005886">
    <property type="term" value="C:plasma membrane"/>
    <property type="evidence" value="ECO:0007669"/>
    <property type="project" value="TreeGrafter"/>
</dbReference>
<dbReference type="AlphaFoldDB" id="A0A8J2WH97"/>
<dbReference type="SMART" id="SM00082">
    <property type="entry name" value="LRRCT"/>
    <property type="match status" value="1"/>
</dbReference>
<evidence type="ECO:0000256" key="2">
    <source>
        <dbReference type="ARBA" id="ARBA00022729"/>
    </source>
</evidence>
<evidence type="ECO:0000259" key="6">
    <source>
        <dbReference type="SMART" id="SM00082"/>
    </source>
</evidence>
<dbReference type="PROSITE" id="PS51450">
    <property type="entry name" value="LRR"/>
    <property type="match status" value="2"/>
</dbReference>
<keyword evidence="2" id="KW-0732">Signal</keyword>
<evidence type="ECO:0000313" key="7">
    <source>
        <dbReference type="EMBL" id="CAH0099404.1"/>
    </source>
</evidence>
<sequence length="912" mass="99634">MTWRRRHNRDLHQQHSRYNTVDDGGLPFRRHSGGADEPSGRQRRSEWSCPQVSHSSHSPSISCQCDLPHTLRCSGAFAAAAGSSSSSIPSSERQVSSIIGELRALPLEQSVSLLDLSIQNFSRLSPLLFERVTLHGLVISSGEIQDVSHQAFTGLAATLTALGLPNNRLVGVPSEALRSLIHLERLDLSNNRIQSLSGQPFDGLDRLRFLDLSGNALETIAPEVFAAPSGLRSLQLRSNLLEASQLVPPALGGLKKLQELDLGYNRLRGRLTSTFLQGLENLITLELTGNNLTLLKRGMLSGLKRLRTLRLARNQIDVIEDQSFVSLASLTSLDLSHNGVVAISGQSLSHLNDLTQLDLSHNYLRAVTSDLVDGLPSLESLDLTDNDISLVEPGALTNLPKLIHLSLTDNPLNCDCHLVDLARWLRNSTGNKAADDQNRRSAVCATPPSLENGLLFEAEVDSLTCEVTSSVDADTRSESYNDDRQQQPQHEGDESNNFLSSQPTEDFIRLSSAQVQFGSAQLEGSTLLHTIWTVDSATLPYTCDAILVYELNEEHEALLDSYPVRCHSEERPNKQLQLTVKLSDNMKTDGQYRLCLVLFEGGHDDEASLLPGCSHSMTWQTLKSHHHDSAEEFDETIRDETAVGGGGGGYMLEAQHVASAPTTTQITAFYANVSAPQSVSVYMRIPDALPACQFTVAVFEKHRLLALKRLNCSTTSFTFGQLTAENRDDSPFAAASSTLTIDYPIEEYQVCATFAQQGQFLPPPDGERQADGDIVLTASKGRSSSSSISISALGSSPAVAVNSTIVQYEHCVVAKVPNRMWAVENTLVVIAVTVVFVLIAAALLLFTYLLARRVFFRRSKLLWCSSSSDPLSSSVPKATSRHILYVPENDYFTDSACSSSGSDHREETSTNV</sequence>
<dbReference type="InterPro" id="IPR003591">
    <property type="entry name" value="Leu-rich_rpt_typical-subtyp"/>
</dbReference>
<dbReference type="PANTHER" id="PTHR24369">
    <property type="entry name" value="ANTIGEN BSP, PUTATIVE-RELATED"/>
    <property type="match status" value="1"/>
</dbReference>
<feature type="domain" description="LRRCT" evidence="6">
    <location>
        <begin position="410"/>
        <end position="466"/>
    </location>
</feature>
<name>A0A8J2WH97_9CRUS</name>
<evidence type="ECO:0000256" key="1">
    <source>
        <dbReference type="ARBA" id="ARBA00022614"/>
    </source>
</evidence>
<accession>A0A8J2WH97</accession>
<keyword evidence="5" id="KW-0472">Membrane</keyword>
<evidence type="ECO:0000256" key="4">
    <source>
        <dbReference type="SAM" id="MobiDB-lite"/>
    </source>
</evidence>
<dbReference type="InterPro" id="IPR001611">
    <property type="entry name" value="Leu-rich_rpt"/>
</dbReference>
<evidence type="ECO:0000256" key="5">
    <source>
        <dbReference type="SAM" id="Phobius"/>
    </source>
</evidence>
<keyword evidence="1" id="KW-0433">Leucine-rich repeat</keyword>
<feature type="region of interest" description="Disordered" evidence="4">
    <location>
        <begin position="470"/>
        <end position="501"/>
    </location>
</feature>
<feature type="compositionally biased region" description="Basic and acidic residues" evidence="4">
    <location>
        <begin position="473"/>
        <end position="493"/>
    </location>
</feature>
<keyword evidence="3" id="KW-0677">Repeat</keyword>
<keyword evidence="8" id="KW-1185">Reference proteome</keyword>
<dbReference type="SMART" id="SM00369">
    <property type="entry name" value="LRR_TYP"/>
    <property type="match status" value="8"/>
</dbReference>
<dbReference type="InterPro" id="IPR050541">
    <property type="entry name" value="LRR_TM_domain-containing"/>
</dbReference>
<dbReference type="PANTHER" id="PTHR24369:SF210">
    <property type="entry name" value="CHAOPTIN-RELATED"/>
    <property type="match status" value="1"/>
</dbReference>
<evidence type="ECO:0000313" key="8">
    <source>
        <dbReference type="Proteomes" id="UP000789390"/>
    </source>
</evidence>
<dbReference type="FunFam" id="3.80.10.10:FF:001360">
    <property type="entry name" value="Uncharacterized protein"/>
    <property type="match status" value="1"/>
</dbReference>
<protein>
    <recommendedName>
        <fullName evidence="6">LRRCT domain-containing protein</fullName>
    </recommendedName>
</protein>
<dbReference type="SUPFAM" id="SSF52058">
    <property type="entry name" value="L domain-like"/>
    <property type="match status" value="1"/>
</dbReference>
<reference evidence="7" key="1">
    <citation type="submission" date="2021-11" db="EMBL/GenBank/DDBJ databases">
        <authorList>
            <person name="Schell T."/>
        </authorList>
    </citation>
    <scope>NUCLEOTIDE SEQUENCE</scope>
    <source>
        <strain evidence="7">M5</strain>
    </source>
</reference>
<dbReference type="InterPro" id="IPR032675">
    <property type="entry name" value="LRR_dom_sf"/>
</dbReference>
<keyword evidence="5" id="KW-1133">Transmembrane helix</keyword>
<dbReference type="Pfam" id="PF13855">
    <property type="entry name" value="LRR_8"/>
    <property type="match status" value="2"/>
</dbReference>
<dbReference type="Proteomes" id="UP000789390">
    <property type="component" value="Unassembled WGS sequence"/>
</dbReference>
<keyword evidence="5" id="KW-0812">Transmembrane</keyword>
<comment type="caution">
    <text evidence="7">The sequence shown here is derived from an EMBL/GenBank/DDBJ whole genome shotgun (WGS) entry which is preliminary data.</text>
</comment>
<feature type="transmembrane region" description="Helical" evidence="5">
    <location>
        <begin position="827"/>
        <end position="851"/>
    </location>
</feature>
<dbReference type="Gene3D" id="3.80.10.10">
    <property type="entry name" value="Ribonuclease Inhibitor"/>
    <property type="match status" value="3"/>
</dbReference>
<dbReference type="EMBL" id="CAKKLH010000018">
    <property type="protein sequence ID" value="CAH0099404.1"/>
    <property type="molecule type" value="Genomic_DNA"/>
</dbReference>
<evidence type="ECO:0000256" key="3">
    <source>
        <dbReference type="ARBA" id="ARBA00022737"/>
    </source>
</evidence>
<dbReference type="InterPro" id="IPR000483">
    <property type="entry name" value="Cys-rich_flank_reg_C"/>
</dbReference>
<dbReference type="OrthoDB" id="2151624at2759"/>
<feature type="region of interest" description="Disordered" evidence="4">
    <location>
        <begin position="1"/>
        <end position="59"/>
    </location>
</feature>
<dbReference type="Pfam" id="PF13516">
    <property type="entry name" value="LRR_6"/>
    <property type="match status" value="1"/>
</dbReference>
<dbReference type="SMART" id="SM00365">
    <property type="entry name" value="LRR_SD22"/>
    <property type="match status" value="6"/>
</dbReference>
<organism evidence="7 8">
    <name type="scientific">Daphnia galeata</name>
    <dbReference type="NCBI Taxonomy" id="27404"/>
    <lineage>
        <taxon>Eukaryota</taxon>
        <taxon>Metazoa</taxon>
        <taxon>Ecdysozoa</taxon>
        <taxon>Arthropoda</taxon>
        <taxon>Crustacea</taxon>
        <taxon>Branchiopoda</taxon>
        <taxon>Diplostraca</taxon>
        <taxon>Cladocera</taxon>
        <taxon>Anomopoda</taxon>
        <taxon>Daphniidae</taxon>
        <taxon>Daphnia</taxon>
    </lineage>
</organism>